<dbReference type="EMBL" id="JAHLQT010043994">
    <property type="protein sequence ID" value="KAG7154756.1"/>
    <property type="molecule type" value="Genomic_DNA"/>
</dbReference>
<sequence length="224" mass="26121">MVRKVWQICVYAGMDDYHVVMDQKAVGRELLAQVLEEVGVKEQEWFGLQYKDDDNFWHWLVHDKKVLSQRVSEKNDPIVMFLKVSIVYVQVRVAIESEEILCSSKESSVFKELAEADKVEEYLTKAEMMSEYGWWHFLMTRPQDTTPARVSVGLTGLILTVDNRKFDFPFSEVDEVWASGKKLMIKYVCKNISTTTFMGPNNNFTKDFQFLANAHHHHYLHSAI</sequence>
<gene>
    <name evidence="2" type="primary">Frmd4a-L2</name>
    <name evidence="2" type="ORF">Hamer_G025836</name>
</gene>
<dbReference type="GO" id="GO:0003779">
    <property type="term" value="F:actin binding"/>
    <property type="evidence" value="ECO:0007669"/>
    <property type="project" value="InterPro"/>
</dbReference>
<dbReference type="PANTHER" id="PTHR23281">
    <property type="entry name" value="MERLIN/MOESIN/EZRIN/RADIXIN"/>
    <property type="match status" value="1"/>
</dbReference>
<dbReference type="InterPro" id="IPR018979">
    <property type="entry name" value="FERM_N"/>
</dbReference>
<keyword evidence="3" id="KW-1185">Reference proteome</keyword>
<evidence type="ECO:0000313" key="3">
    <source>
        <dbReference type="Proteomes" id="UP000747542"/>
    </source>
</evidence>
<dbReference type="AlphaFoldDB" id="A0A8J5JAC4"/>
<dbReference type="SUPFAM" id="SSF54236">
    <property type="entry name" value="Ubiquitin-like"/>
    <property type="match status" value="1"/>
</dbReference>
<organism evidence="2 3">
    <name type="scientific">Homarus americanus</name>
    <name type="common">American lobster</name>
    <dbReference type="NCBI Taxonomy" id="6706"/>
    <lineage>
        <taxon>Eukaryota</taxon>
        <taxon>Metazoa</taxon>
        <taxon>Ecdysozoa</taxon>
        <taxon>Arthropoda</taxon>
        <taxon>Crustacea</taxon>
        <taxon>Multicrustacea</taxon>
        <taxon>Malacostraca</taxon>
        <taxon>Eumalacostraca</taxon>
        <taxon>Eucarida</taxon>
        <taxon>Decapoda</taxon>
        <taxon>Pleocyemata</taxon>
        <taxon>Astacidea</taxon>
        <taxon>Nephropoidea</taxon>
        <taxon>Nephropidae</taxon>
        <taxon>Homarus</taxon>
    </lineage>
</organism>
<dbReference type="Proteomes" id="UP000747542">
    <property type="component" value="Unassembled WGS sequence"/>
</dbReference>
<evidence type="ECO:0000313" key="2">
    <source>
        <dbReference type="EMBL" id="KAG7154756.1"/>
    </source>
</evidence>
<dbReference type="SUPFAM" id="SSF50729">
    <property type="entry name" value="PH domain-like"/>
    <property type="match status" value="1"/>
</dbReference>
<dbReference type="Gene3D" id="3.10.20.90">
    <property type="entry name" value="Phosphatidylinositol 3-kinase Catalytic Subunit, Chain A, domain 1"/>
    <property type="match status" value="1"/>
</dbReference>
<reference evidence="2" key="1">
    <citation type="journal article" date="2021" name="Sci. Adv.">
        <title>The American lobster genome reveals insights on longevity, neural, and immune adaptations.</title>
        <authorList>
            <person name="Polinski J.M."/>
            <person name="Zimin A.V."/>
            <person name="Clark K.F."/>
            <person name="Kohn A.B."/>
            <person name="Sadowski N."/>
            <person name="Timp W."/>
            <person name="Ptitsyn A."/>
            <person name="Khanna P."/>
            <person name="Romanova D.Y."/>
            <person name="Williams P."/>
            <person name="Greenwood S.J."/>
            <person name="Moroz L.L."/>
            <person name="Walt D.R."/>
            <person name="Bodnar A.G."/>
        </authorList>
    </citation>
    <scope>NUCLEOTIDE SEQUENCE</scope>
    <source>
        <strain evidence="2">GMGI-L3</strain>
    </source>
</reference>
<evidence type="ECO:0000259" key="1">
    <source>
        <dbReference type="Pfam" id="PF09379"/>
    </source>
</evidence>
<feature type="domain" description="FERM N-terminal" evidence="1">
    <location>
        <begin position="17"/>
        <end position="69"/>
    </location>
</feature>
<dbReference type="InterPro" id="IPR029071">
    <property type="entry name" value="Ubiquitin-like_domsf"/>
</dbReference>
<dbReference type="InterPro" id="IPR011174">
    <property type="entry name" value="ERM"/>
</dbReference>
<accession>A0A8J5JAC4</accession>
<name>A0A8J5JAC4_HOMAM</name>
<dbReference type="Pfam" id="PF09379">
    <property type="entry name" value="FERM_N"/>
    <property type="match status" value="1"/>
</dbReference>
<comment type="caution">
    <text evidence="2">The sequence shown here is derived from an EMBL/GenBank/DDBJ whole genome shotgun (WGS) entry which is preliminary data.</text>
</comment>
<protein>
    <submittedName>
        <fullName evidence="2">FERM domain-containing protein 4A-like 2</fullName>
    </submittedName>
</protein>
<proteinExistence type="predicted"/>